<evidence type="ECO:0000313" key="3">
    <source>
        <dbReference type="Proteomes" id="UP000738517"/>
    </source>
</evidence>
<feature type="transmembrane region" description="Helical" evidence="1">
    <location>
        <begin position="36"/>
        <end position="57"/>
    </location>
</feature>
<feature type="transmembrane region" description="Helical" evidence="1">
    <location>
        <begin position="236"/>
        <end position="258"/>
    </location>
</feature>
<organism evidence="2 3">
    <name type="scientific">Photobacterium alginatilyticum</name>
    <dbReference type="NCBI Taxonomy" id="1775171"/>
    <lineage>
        <taxon>Bacteria</taxon>
        <taxon>Pseudomonadati</taxon>
        <taxon>Pseudomonadota</taxon>
        <taxon>Gammaproteobacteria</taxon>
        <taxon>Vibrionales</taxon>
        <taxon>Vibrionaceae</taxon>
        <taxon>Photobacterium</taxon>
    </lineage>
</organism>
<proteinExistence type="predicted"/>
<protein>
    <recommendedName>
        <fullName evidence="4">DUF3087 domain-containing protein</fullName>
    </recommendedName>
</protein>
<name>A0ABW9YR78_9GAMM</name>
<keyword evidence="3" id="KW-1185">Reference proteome</keyword>
<comment type="caution">
    <text evidence="2">The sequence shown here is derived from an EMBL/GenBank/DDBJ whole genome shotgun (WGS) entry which is preliminary data.</text>
</comment>
<keyword evidence="1" id="KW-1133">Transmembrane helix</keyword>
<dbReference type="EMBL" id="RSEJ01000061">
    <property type="protein sequence ID" value="NBI56249.1"/>
    <property type="molecule type" value="Genomic_DNA"/>
</dbReference>
<sequence length="354" mass="40042">MPEEVRSSSFGDNQVRSSISGKTATGVNRSLVNRPLTMTGMAIISLSMSSLFGLIRYFDQTTFIQAISVGLIVLGVALVIIDELFVGNRQNSKHVNNEKRIRSELDSKYNDLYEKIQEIENRKNVSTVDLSDSDYNDILEKIRSSVDSKLTDDVLEKITSSTTIETEFDYVAQASHKFRERVEREIYTLSGRANVNLFIGSVTTILGISILAYMLVVGGFTYDANNSLTGNVLSDYMLYYIPRLSVVVFIEVFSYFFLRLYRANLNDMKYFQNELTNIESKLTALNLVVQTNDQVLRKSVVDSLLSTERNFILKKGETTIDLEVSRMDAQKSAETTKILQNVLKETKSLIKLPK</sequence>
<gene>
    <name evidence="2" type="ORF">EIZ48_27565</name>
</gene>
<feature type="transmembrane region" description="Helical" evidence="1">
    <location>
        <begin position="63"/>
        <end position="86"/>
    </location>
</feature>
<keyword evidence="1" id="KW-0472">Membrane</keyword>
<reference evidence="2 3" key="1">
    <citation type="journal article" date="2017" name="Int. J. Syst. Evol. Microbiol.">
        <title>Photobacterium alginatilyticum sp. nov., a marine bacterium isolated from bottom seawater.</title>
        <authorList>
            <person name="Wang X."/>
            <person name="Wang Y."/>
            <person name="Yang X."/>
            <person name="Sun H."/>
            <person name="Li B."/>
            <person name="Zhang X.H."/>
        </authorList>
    </citation>
    <scope>NUCLEOTIDE SEQUENCE [LARGE SCALE GENOMIC DNA]</scope>
    <source>
        <strain evidence="2 3">P03D4</strain>
    </source>
</reference>
<accession>A0ABW9YR78</accession>
<evidence type="ECO:0000256" key="1">
    <source>
        <dbReference type="SAM" id="Phobius"/>
    </source>
</evidence>
<evidence type="ECO:0008006" key="4">
    <source>
        <dbReference type="Google" id="ProtNLM"/>
    </source>
</evidence>
<feature type="transmembrane region" description="Helical" evidence="1">
    <location>
        <begin position="195"/>
        <end position="216"/>
    </location>
</feature>
<dbReference type="RefSeq" id="WP_160658515.1">
    <property type="nucleotide sequence ID" value="NZ_RSEJ01000061.1"/>
</dbReference>
<keyword evidence="1" id="KW-0812">Transmembrane</keyword>
<evidence type="ECO:0000313" key="2">
    <source>
        <dbReference type="EMBL" id="NBI56249.1"/>
    </source>
</evidence>
<dbReference type="Proteomes" id="UP000738517">
    <property type="component" value="Unassembled WGS sequence"/>
</dbReference>